<accession>A0A0N0RSX2</accession>
<dbReference type="Proteomes" id="UP000053831">
    <property type="component" value="Unassembled WGS sequence"/>
</dbReference>
<gene>
    <name evidence="8" type="ORF">ESCO_004876</name>
</gene>
<dbReference type="OrthoDB" id="5336366at2759"/>
<protein>
    <submittedName>
        <fullName evidence="8">Autophagy-related protein 33</fullName>
    </submittedName>
</protein>
<evidence type="ECO:0000256" key="6">
    <source>
        <dbReference type="SAM" id="MobiDB-lite"/>
    </source>
</evidence>
<sequence length="212" mass="21852">MAAGVSALKFVGTISLGLLTGISASVSAFTLPTLRQLDSSASASRALSHLASTIQLPLLALSSLSAAPLLLSFALSPRHARHPYLFYTSALAALSALAPTYIYLPQRVHSSSSSSAASPPSSSRHSRRESPRVGIDASYEVLGDVRSEGDAEEEQRREEGAGAAGVNGEEVGQIFDAAARASFVRTVLAAAGFAMSVVGIWGDAAPSIVIRA</sequence>
<comment type="subcellular location">
    <subcellularLocation>
        <location evidence="1">Membrane</location>
        <topology evidence="1">Multi-pass membrane protein</topology>
    </subcellularLocation>
</comment>
<keyword evidence="4 7" id="KW-0472">Membrane</keyword>
<keyword evidence="3 7" id="KW-1133">Transmembrane helix</keyword>
<evidence type="ECO:0000313" key="9">
    <source>
        <dbReference type="Proteomes" id="UP000053831"/>
    </source>
</evidence>
<feature type="region of interest" description="Disordered" evidence="6">
    <location>
        <begin position="145"/>
        <end position="165"/>
    </location>
</feature>
<feature type="region of interest" description="Disordered" evidence="6">
    <location>
        <begin position="111"/>
        <end position="131"/>
    </location>
</feature>
<dbReference type="GO" id="GO:0000422">
    <property type="term" value="P:autophagy of mitochondrion"/>
    <property type="evidence" value="ECO:0007669"/>
    <property type="project" value="TreeGrafter"/>
</dbReference>
<evidence type="ECO:0000256" key="3">
    <source>
        <dbReference type="ARBA" id="ARBA00022989"/>
    </source>
</evidence>
<name>A0A0N0RSX2_ESCWE</name>
<dbReference type="PANTHER" id="PTHR37278">
    <property type="entry name" value="AUTOPHAGY-RELATED PROTEIN 33-RELATED"/>
    <property type="match status" value="1"/>
</dbReference>
<proteinExistence type="inferred from homology"/>
<feature type="compositionally biased region" description="Basic and acidic residues" evidence="6">
    <location>
        <begin position="145"/>
        <end position="160"/>
    </location>
</feature>
<feature type="transmembrane region" description="Helical" evidence="7">
    <location>
        <begin position="84"/>
        <end position="104"/>
    </location>
</feature>
<feature type="compositionally biased region" description="Low complexity" evidence="6">
    <location>
        <begin position="111"/>
        <end position="123"/>
    </location>
</feature>
<dbReference type="AlphaFoldDB" id="A0A0N0RSX2"/>
<evidence type="ECO:0000256" key="2">
    <source>
        <dbReference type="ARBA" id="ARBA00022692"/>
    </source>
</evidence>
<evidence type="ECO:0000256" key="4">
    <source>
        <dbReference type="ARBA" id="ARBA00023136"/>
    </source>
</evidence>
<dbReference type="EMBL" id="LGSR01000029">
    <property type="protein sequence ID" value="KOS16822.1"/>
    <property type="molecule type" value="Genomic_DNA"/>
</dbReference>
<organism evidence="8 9">
    <name type="scientific">Escovopsis weberi</name>
    <dbReference type="NCBI Taxonomy" id="150374"/>
    <lineage>
        <taxon>Eukaryota</taxon>
        <taxon>Fungi</taxon>
        <taxon>Dikarya</taxon>
        <taxon>Ascomycota</taxon>
        <taxon>Pezizomycotina</taxon>
        <taxon>Sordariomycetes</taxon>
        <taxon>Hypocreomycetidae</taxon>
        <taxon>Hypocreales</taxon>
        <taxon>Hypocreaceae</taxon>
        <taxon>Escovopsis</taxon>
    </lineage>
</organism>
<comment type="caution">
    <text evidence="8">The sequence shown here is derived from an EMBL/GenBank/DDBJ whole genome shotgun (WGS) entry which is preliminary data.</text>
</comment>
<comment type="similarity">
    <text evidence="5">Belongs to the ATG33 family.</text>
</comment>
<dbReference type="GO" id="GO:0016236">
    <property type="term" value="P:macroautophagy"/>
    <property type="evidence" value="ECO:0007669"/>
    <property type="project" value="TreeGrafter"/>
</dbReference>
<keyword evidence="2 7" id="KW-0812">Transmembrane</keyword>
<dbReference type="InterPro" id="IPR051668">
    <property type="entry name" value="ATG33"/>
</dbReference>
<evidence type="ECO:0000256" key="1">
    <source>
        <dbReference type="ARBA" id="ARBA00004141"/>
    </source>
</evidence>
<feature type="transmembrane region" description="Helical" evidence="7">
    <location>
        <begin position="52"/>
        <end position="72"/>
    </location>
</feature>
<keyword evidence="9" id="KW-1185">Reference proteome</keyword>
<evidence type="ECO:0000256" key="5">
    <source>
        <dbReference type="ARBA" id="ARBA00038013"/>
    </source>
</evidence>
<reference evidence="8 9" key="1">
    <citation type="submission" date="2015-07" db="EMBL/GenBank/DDBJ databases">
        <title>The genome of the fungus Escovopsis weberi, a specialized disease agent of ant agriculture.</title>
        <authorList>
            <person name="de Man T.J."/>
            <person name="Stajich J.E."/>
            <person name="Kubicek C.P."/>
            <person name="Chenthamara K."/>
            <person name="Atanasova L."/>
            <person name="Druzhinina I.S."/>
            <person name="Birnbaum S."/>
            <person name="Barribeau S.M."/>
            <person name="Teiling C."/>
            <person name="Suen G."/>
            <person name="Currie C."/>
            <person name="Gerardo N.M."/>
        </authorList>
    </citation>
    <scope>NUCLEOTIDE SEQUENCE [LARGE SCALE GENOMIC DNA]</scope>
</reference>
<evidence type="ECO:0000313" key="8">
    <source>
        <dbReference type="EMBL" id="KOS16822.1"/>
    </source>
</evidence>
<dbReference type="PANTHER" id="PTHR37278:SF1">
    <property type="entry name" value="AUTOPHAGY-RELATED PROTEIN 33-RELATED"/>
    <property type="match status" value="1"/>
</dbReference>
<dbReference type="GO" id="GO:0005741">
    <property type="term" value="C:mitochondrial outer membrane"/>
    <property type="evidence" value="ECO:0007669"/>
    <property type="project" value="TreeGrafter"/>
</dbReference>
<evidence type="ECO:0000256" key="7">
    <source>
        <dbReference type="SAM" id="Phobius"/>
    </source>
</evidence>